<reference evidence="1 2" key="1">
    <citation type="journal article" date="2017" name="Environ. Microbiol.">
        <title>Decay of the glycolytic pathway and adaptation to intranuclear parasitism within Enterocytozoonidae microsporidia.</title>
        <authorList>
            <person name="Wiredu Boakye D."/>
            <person name="Jaroenlak P."/>
            <person name="Prachumwat A."/>
            <person name="Williams T.A."/>
            <person name="Bateman K.S."/>
            <person name="Itsathitphaisarn O."/>
            <person name="Sritunyalucksana K."/>
            <person name="Paszkiewicz K.H."/>
            <person name="Moore K.A."/>
            <person name="Stentiford G.D."/>
            <person name="Williams B.A."/>
        </authorList>
    </citation>
    <scope>NUCLEOTIDE SEQUENCE [LARGE SCALE GENOMIC DNA]</scope>
    <source>
        <strain evidence="2">canceri</strain>
    </source>
</reference>
<name>A0A1X0QES7_9MICR</name>
<protein>
    <submittedName>
        <fullName evidence="1">Uncharacterized protein</fullName>
    </submittedName>
</protein>
<evidence type="ECO:0000313" key="2">
    <source>
        <dbReference type="Proteomes" id="UP000192501"/>
    </source>
</evidence>
<gene>
    <name evidence="1" type="ORF">A0H76_2768</name>
</gene>
<proteinExistence type="predicted"/>
<organism evidence="1 2">
    <name type="scientific">Hepatospora eriocheir</name>
    <dbReference type="NCBI Taxonomy" id="1081669"/>
    <lineage>
        <taxon>Eukaryota</taxon>
        <taxon>Fungi</taxon>
        <taxon>Fungi incertae sedis</taxon>
        <taxon>Microsporidia</taxon>
        <taxon>Hepatosporidae</taxon>
        <taxon>Hepatospora</taxon>
    </lineage>
</organism>
<dbReference type="AlphaFoldDB" id="A0A1X0QES7"/>
<dbReference type="EMBL" id="LTAI01000824">
    <property type="protein sequence ID" value="ORD98301.1"/>
    <property type="molecule type" value="Genomic_DNA"/>
</dbReference>
<accession>A0A1X0QES7</accession>
<sequence>MNYLVSLIQLIINMKCFNFENQERKLSDMTNILNNSINMVMANYDIFNINIFRLISIIEETIVNRYMETNLKLHLEKEAVICSNVVNLIMGNKKGSIKGNVFEKEISDLHSKVDQVVFYMYSNIIFDFFSTYVLRKILFNMYCLKIFQCYSLLDPIRRNILKCKFDYHLNCLSLLNYNVYNSLNNINMLMISEFEKCKEIIRFVMIFCVKIIEYIDLNAKHCLEKYKDTLIINEKFKKINELIDEEREFLKDFN</sequence>
<dbReference type="VEuPathDB" id="MicrosporidiaDB:A0H76_2768"/>
<dbReference type="VEuPathDB" id="MicrosporidiaDB:HERIO_1636"/>
<comment type="caution">
    <text evidence="1">The sequence shown here is derived from an EMBL/GenBank/DDBJ whole genome shotgun (WGS) entry which is preliminary data.</text>
</comment>
<evidence type="ECO:0000313" key="1">
    <source>
        <dbReference type="EMBL" id="ORD98301.1"/>
    </source>
</evidence>
<dbReference type="Proteomes" id="UP000192501">
    <property type="component" value="Unassembled WGS sequence"/>
</dbReference>